<accession>A0A1X7LUA1</accession>
<evidence type="ECO:0000256" key="5">
    <source>
        <dbReference type="ARBA" id="ARBA00022989"/>
    </source>
</evidence>
<feature type="transmembrane region" description="Helical" evidence="7">
    <location>
        <begin position="347"/>
        <end position="365"/>
    </location>
</feature>
<feature type="transmembrane region" description="Helical" evidence="7">
    <location>
        <begin position="371"/>
        <end position="391"/>
    </location>
</feature>
<gene>
    <name evidence="9" type="ORF">SAMN06295960_4381</name>
</gene>
<protein>
    <submittedName>
        <fullName evidence="9">MFS transporter, DHA1 family, multidrug resistance protein</fullName>
    </submittedName>
</protein>
<dbReference type="InterPro" id="IPR005829">
    <property type="entry name" value="Sugar_transporter_CS"/>
</dbReference>
<feature type="transmembrane region" description="Helical" evidence="7">
    <location>
        <begin position="12"/>
        <end position="33"/>
    </location>
</feature>
<evidence type="ECO:0000256" key="2">
    <source>
        <dbReference type="ARBA" id="ARBA00007520"/>
    </source>
</evidence>
<dbReference type="PANTHER" id="PTHR23504:SF115">
    <property type="entry name" value="MULTIDRUG RESISTANCE PROTEIN 2"/>
    <property type="match status" value="1"/>
</dbReference>
<name>A0A1X7LUA1_9BACL</name>
<feature type="transmembrane region" description="Helical" evidence="7">
    <location>
        <begin position="45"/>
        <end position="63"/>
    </location>
</feature>
<evidence type="ECO:0000256" key="6">
    <source>
        <dbReference type="ARBA" id="ARBA00023136"/>
    </source>
</evidence>
<dbReference type="AlphaFoldDB" id="A0A1X7LUA1"/>
<reference evidence="9 10" key="1">
    <citation type="submission" date="2017-04" db="EMBL/GenBank/DDBJ databases">
        <authorList>
            <person name="Afonso C.L."/>
            <person name="Miller P.J."/>
            <person name="Scott M.A."/>
            <person name="Spackman E."/>
            <person name="Goraichik I."/>
            <person name="Dimitrov K.M."/>
            <person name="Suarez D.L."/>
            <person name="Swayne D.E."/>
        </authorList>
    </citation>
    <scope>NUCLEOTIDE SEQUENCE [LARGE SCALE GENOMIC DNA]</scope>
    <source>
        <strain evidence="9 10">11</strain>
    </source>
</reference>
<dbReference type="SUPFAM" id="SSF103473">
    <property type="entry name" value="MFS general substrate transporter"/>
    <property type="match status" value="1"/>
</dbReference>
<dbReference type="Gene3D" id="1.20.1250.20">
    <property type="entry name" value="MFS general substrate transporter like domains"/>
    <property type="match status" value="1"/>
</dbReference>
<dbReference type="RefSeq" id="WP_085498043.1">
    <property type="nucleotide sequence ID" value="NZ_FXAZ01000008.1"/>
</dbReference>
<keyword evidence="10" id="KW-1185">Reference proteome</keyword>
<feature type="transmembrane region" description="Helical" evidence="7">
    <location>
        <begin position="307"/>
        <end position="326"/>
    </location>
</feature>
<dbReference type="GO" id="GO:0022857">
    <property type="term" value="F:transmembrane transporter activity"/>
    <property type="evidence" value="ECO:0007669"/>
    <property type="project" value="InterPro"/>
</dbReference>
<feature type="transmembrane region" description="Helical" evidence="7">
    <location>
        <begin position="284"/>
        <end position="301"/>
    </location>
</feature>
<dbReference type="GO" id="GO:0005886">
    <property type="term" value="C:plasma membrane"/>
    <property type="evidence" value="ECO:0007669"/>
    <property type="project" value="UniProtKB-SubCell"/>
</dbReference>
<feature type="domain" description="Major facilitator superfamily (MFS) profile" evidence="8">
    <location>
        <begin position="10"/>
        <end position="395"/>
    </location>
</feature>
<dbReference type="Pfam" id="PF07690">
    <property type="entry name" value="MFS_1"/>
    <property type="match status" value="1"/>
</dbReference>
<evidence type="ECO:0000256" key="1">
    <source>
        <dbReference type="ARBA" id="ARBA00004651"/>
    </source>
</evidence>
<dbReference type="PRINTS" id="PR01035">
    <property type="entry name" value="TCRTETA"/>
</dbReference>
<feature type="transmembrane region" description="Helical" evidence="7">
    <location>
        <begin position="253"/>
        <end position="272"/>
    </location>
</feature>
<comment type="similarity">
    <text evidence="2">Belongs to the major facilitator superfamily. TCR/Tet family.</text>
</comment>
<evidence type="ECO:0000259" key="8">
    <source>
        <dbReference type="PROSITE" id="PS50850"/>
    </source>
</evidence>
<keyword evidence="3" id="KW-0813">Transport</keyword>
<dbReference type="InterPro" id="IPR036259">
    <property type="entry name" value="MFS_trans_sf"/>
</dbReference>
<feature type="transmembrane region" description="Helical" evidence="7">
    <location>
        <begin position="163"/>
        <end position="183"/>
    </location>
</feature>
<dbReference type="CDD" id="cd17325">
    <property type="entry name" value="MFS_MdtG_SLC18_like"/>
    <property type="match status" value="1"/>
</dbReference>
<comment type="subcellular location">
    <subcellularLocation>
        <location evidence="1">Cell membrane</location>
        <topology evidence="1">Multi-pass membrane protein</topology>
    </subcellularLocation>
</comment>
<dbReference type="InterPro" id="IPR011701">
    <property type="entry name" value="MFS"/>
</dbReference>
<dbReference type="InterPro" id="IPR001958">
    <property type="entry name" value="Tet-R_TetA/multi-R_MdtG-like"/>
</dbReference>
<feature type="transmembrane region" description="Helical" evidence="7">
    <location>
        <begin position="99"/>
        <end position="123"/>
    </location>
</feature>
<dbReference type="PANTHER" id="PTHR23504">
    <property type="entry name" value="MAJOR FACILITATOR SUPERFAMILY DOMAIN-CONTAINING PROTEIN 10"/>
    <property type="match status" value="1"/>
</dbReference>
<keyword evidence="4 7" id="KW-0812">Transmembrane</keyword>
<keyword evidence="5 7" id="KW-1133">Transmembrane helix</keyword>
<evidence type="ECO:0000256" key="4">
    <source>
        <dbReference type="ARBA" id="ARBA00022692"/>
    </source>
</evidence>
<dbReference type="EMBL" id="FXAZ01000008">
    <property type="protein sequence ID" value="SMG57405.1"/>
    <property type="molecule type" value="Genomic_DNA"/>
</dbReference>
<dbReference type="Proteomes" id="UP000193834">
    <property type="component" value="Unassembled WGS sequence"/>
</dbReference>
<evidence type="ECO:0000256" key="7">
    <source>
        <dbReference type="SAM" id="Phobius"/>
    </source>
</evidence>
<dbReference type="PROSITE" id="PS50850">
    <property type="entry name" value="MFS"/>
    <property type="match status" value="1"/>
</dbReference>
<organism evidence="9 10">
    <name type="scientific">Paenibacillus aquistagni</name>
    <dbReference type="NCBI Taxonomy" id="1852522"/>
    <lineage>
        <taxon>Bacteria</taxon>
        <taxon>Bacillati</taxon>
        <taxon>Bacillota</taxon>
        <taxon>Bacilli</taxon>
        <taxon>Bacillales</taxon>
        <taxon>Paenibacillaceae</taxon>
        <taxon>Paenibacillus</taxon>
    </lineage>
</organism>
<evidence type="ECO:0000313" key="10">
    <source>
        <dbReference type="Proteomes" id="UP000193834"/>
    </source>
</evidence>
<proteinExistence type="inferred from homology"/>
<sequence length="404" mass="43896">MQARFNNNMPLYILMLNMFIALMGIGIIIPILPEYLKYFDVGGSTAGYLVATFGVAQFLLSPIGGRWSDRYGRKIMIVVGLILTGMSHLFSALTETVWLLYVARLFGGVGTGLMIPSIMAYVADITTVETRAKGMGLLSAAMNLGIAIGPGIGGMLASYGIRAPFFVAFGLGMIGMLLSLFILPETLTAEKKAEMGAVQAPKVSMLMQLRQSVSAPYFVLLILIFIMSFGLMNYETVFPLFAADRYGFTAKEISVLITAGALIGVFTQAWLIERLVGRFGEQKVIRYTMIGAALSMIMLLLSGQFWYVLAMSICFFTFVSLMRPAMNTLLSKMASANEQGFVAGLNNTYNSLGSIFGPIFAGVLFDVHLNLPYTFGAAVLMVGMVISIVWAKRQADVQPGTPMN</sequence>
<evidence type="ECO:0000256" key="3">
    <source>
        <dbReference type="ARBA" id="ARBA00022448"/>
    </source>
</evidence>
<keyword evidence="6 7" id="KW-0472">Membrane</keyword>
<dbReference type="PROSITE" id="PS00216">
    <property type="entry name" value="SUGAR_TRANSPORT_1"/>
    <property type="match status" value="1"/>
</dbReference>
<dbReference type="STRING" id="1852522.SAMN06295960_4381"/>
<dbReference type="InterPro" id="IPR020846">
    <property type="entry name" value="MFS_dom"/>
</dbReference>
<feature type="transmembrane region" description="Helical" evidence="7">
    <location>
        <begin position="135"/>
        <end position="157"/>
    </location>
</feature>
<feature type="transmembrane region" description="Helical" evidence="7">
    <location>
        <begin position="75"/>
        <end position="93"/>
    </location>
</feature>
<evidence type="ECO:0000313" key="9">
    <source>
        <dbReference type="EMBL" id="SMG57405.1"/>
    </source>
</evidence>
<feature type="transmembrane region" description="Helical" evidence="7">
    <location>
        <begin position="215"/>
        <end position="233"/>
    </location>
</feature>